<keyword evidence="12" id="KW-1185">Reference proteome</keyword>
<evidence type="ECO:0000256" key="1">
    <source>
        <dbReference type="ARBA" id="ARBA00004651"/>
    </source>
</evidence>
<name>A0A7K3NPJ3_9BACT</name>
<evidence type="ECO:0000313" key="11">
    <source>
        <dbReference type="EMBL" id="NDY58081.1"/>
    </source>
</evidence>
<keyword evidence="2" id="KW-1003">Cell membrane</keyword>
<feature type="chain" id="PRO_5029721693" description="NADH:quinone oxidoreductase/Mrp antiporter transmembrane domain-containing protein" evidence="9">
    <location>
        <begin position="21"/>
        <end position="672"/>
    </location>
</feature>
<evidence type="ECO:0000256" key="6">
    <source>
        <dbReference type="ARBA" id="ARBA00023136"/>
    </source>
</evidence>
<feature type="transmembrane region" description="Helical" evidence="8">
    <location>
        <begin position="30"/>
        <end position="52"/>
    </location>
</feature>
<reference evidence="11 12" key="1">
    <citation type="submission" date="2020-02" db="EMBL/GenBank/DDBJ databases">
        <title>Comparative genomics of sulfur disproportionating microorganisms.</title>
        <authorList>
            <person name="Ward L.M."/>
            <person name="Bertran E."/>
            <person name="Johnston D.T."/>
        </authorList>
    </citation>
    <scope>NUCLEOTIDE SEQUENCE [LARGE SCALE GENOMIC DNA]</scope>
    <source>
        <strain evidence="11 12">DSM 3696</strain>
    </source>
</reference>
<dbReference type="InterPro" id="IPR001750">
    <property type="entry name" value="ND/Mrp_TM"/>
</dbReference>
<evidence type="ECO:0000256" key="9">
    <source>
        <dbReference type="SAM" id="SignalP"/>
    </source>
</evidence>
<keyword evidence="4 8" id="KW-1133">Transmembrane helix</keyword>
<dbReference type="Proteomes" id="UP000469724">
    <property type="component" value="Unassembled WGS sequence"/>
</dbReference>
<gene>
    <name evidence="11" type="ORF">G3N56_15200</name>
</gene>
<proteinExistence type="predicted"/>
<organism evidence="11 12">
    <name type="scientific">Desulfolutivibrio sulfodismutans</name>
    <dbReference type="NCBI Taxonomy" id="63561"/>
    <lineage>
        <taxon>Bacteria</taxon>
        <taxon>Pseudomonadati</taxon>
        <taxon>Thermodesulfobacteriota</taxon>
        <taxon>Desulfovibrionia</taxon>
        <taxon>Desulfovibrionales</taxon>
        <taxon>Desulfovibrionaceae</taxon>
        <taxon>Desulfolutivibrio</taxon>
    </lineage>
</organism>
<feature type="transmembrane region" description="Helical" evidence="8">
    <location>
        <begin position="64"/>
        <end position="92"/>
    </location>
</feature>
<evidence type="ECO:0000256" key="4">
    <source>
        <dbReference type="ARBA" id="ARBA00022989"/>
    </source>
</evidence>
<protein>
    <recommendedName>
        <fullName evidence="10">NADH:quinone oxidoreductase/Mrp antiporter transmembrane domain-containing protein</fullName>
    </recommendedName>
</protein>
<evidence type="ECO:0000256" key="3">
    <source>
        <dbReference type="ARBA" id="ARBA00022692"/>
    </source>
</evidence>
<keyword evidence="6 8" id="KW-0472">Membrane</keyword>
<feature type="transmembrane region" description="Helical" evidence="8">
    <location>
        <begin position="423"/>
        <end position="444"/>
    </location>
</feature>
<feature type="signal peptide" evidence="9">
    <location>
        <begin position="1"/>
        <end position="20"/>
    </location>
</feature>
<dbReference type="InterPro" id="IPR052175">
    <property type="entry name" value="ComplexI-like_HydComp"/>
</dbReference>
<dbReference type="GO" id="GO:0016491">
    <property type="term" value="F:oxidoreductase activity"/>
    <property type="evidence" value="ECO:0007669"/>
    <property type="project" value="UniProtKB-KW"/>
</dbReference>
<dbReference type="PANTHER" id="PTHR42682:SF3">
    <property type="entry name" value="FORMATE HYDROGENLYASE SUBUNIT 3-RELATED"/>
    <property type="match status" value="1"/>
</dbReference>
<feature type="transmembrane region" description="Helical" evidence="8">
    <location>
        <begin position="112"/>
        <end position="136"/>
    </location>
</feature>
<feature type="transmembrane region" description="Helical" evidence="8">
    <location>
        <begin position="478"/>
        <end position="505"/>
    </location>
</feature>
<feature type="transmembrane region" description="Helical" evidence="8">
    <location>
        <begin position="271"/>
        <end position="293"/>
    </location>
</feature>
<dbReference type="PRINTS" id="PR01434">
    <property type="entry name" value="NADHDHGNASE5"/>
</dbReference>
<dbReference type="AlphaFoldDB" id="A0A7K3NPJ3"/>
<feature type="transmembrane region" description="Helical" evidence="8">
    <location>
        <begin position="346"/>
        <end position="368"/>
    </location>
</feature>
<evidence type="ECO:0000259" key="10">
    <source>
        <dbReference type="Pfam" id="PF00361"/>
    </source>
</evidence>
<feature type="transmembrane region" description="Helical" evidence="8">
    <location>
        <begin position="380"/>
        <end position="403"/>
    </location>
</feature>
<evidence type="ECO:0000256" key="2">
    <source>
        <dbReference type="ARBA" id="ARBA00022475"/>
    </source>
</evidence>
<keyword evidence="9" id="KW-0732">Signal</keyword>
<feature type="domain" description="NADH:quinone oxidoreductase/Mrp antiporter transmembrane" evidence="10">
    <location>
        <begin position="128"/>
        <end position="409"/>
    </location>
</feature>
<dbReference type="EMBL" id="JAAGRQ010000077">
    <property type="protein sequence ID" value="NDY58081.1"/>
    <property type="molecule type" value="Genomic_DNA"/>
</dbReference>
<keyword evidence="5" id="KW-0560">Oxidoreductase</keyword>
<accession>A0A7K3NPJ3</accession>
<feature type="transmembrane region" description="Helical" evidence="8">
    <location>
        <begin position="206"/>
        <end position="230"/>
    </location>
</feature>
<dbReference type="Pfam" id="PF00361">
    <property type="entry name" value="Proton_antipo_M"/>
    <property type="match status" value="1"/>
</dbReference>
<evidence type="ECO:0000256" key="7">
    <source>
        <dbReference type="RuleBase" id="RU000320"/>
    </source>
</evidence>
<evidence type="ECO:0000256" key="8">
    <source>
        <dbReference type="SAM" id="Phobius"/>
    </source>
</evidence>
<sequence length="672" mass="70184">MPLYLTALFVLLASALAALASGRGRAANLLGPLGCLLGCLLGLFAAATALFSPAPPILRLPWSVPYGAVSLTIDPLSALFLLPVFILGAAAALYGRGYLAGLAGKRHLGGHWFFFCLMVLGMALTVCATNAVFFLVSWEIMSLAPFFLICLHHEEDRVRAAARTYLFAAHLGTAFLMAFFLILGHLAGSMEFSAMARVAPDVLRPFAPALFFLALAGFGVKAGIVPLHVWLPEAHPAAPSHVSAFMSGALIKAGVYGVLRSLTFLGPLAPWMGQTLLAIGILTGVLGLLAGIGQGELKRFLAFSSIENMGIVFLGLGLGVLAAATGHPGPALLAFSGLLFHVINHALLKGLLFFGAGSVLHAVGHGFMERLGGLSKRMPFTATACVLAGAAISGLPPGNAFFGELLIYVGGGMAAMDMPLTDAVWAWTGVAGLAFIGGLSVIGFTRAMGIVFSGEPRTTDAADAQAHDPAPLMRAAMWLLGLLALGAALAAPFLFTAMLPAARLLLAGQSTALPVLPSATVNPEALLTAAAIIAFGAAVLALVLAYARSRLLAGRSVRSHGTWDCGYILPAPRMQYTASSYAEPMTVLFRRLLGEKRLFTPPEGLFPATGSSRFASETPDRVKDGFFTPLFSAVLTACDALKRFQQGNLNLYILYLLATLVILLAIALGFAP</sequence>
<keyword evidence="3 7" id="KW-0812">Transmembrane</keyword>
<dbReference type="GO" id="GO:0005886">
    <property type="term" value="C:plasma membrane"/>
    <property type="evidence" value="ECO:0007669"/>
    <property type="project" value="UniProtKB-SubCell"/>
</dbReference>
<feature type="transmembrane region" description="Helical" evidence="8">
    <location>
        <begin position="525"/>
        <end position="547"/>
    </location>
</feature>
<evidence type="ECO:0000256" key="5">
    <source>
        <dbReference type="ARBA" id="ARBA00023002"/>
    </source>
</evidence>
<comment type="caution">
    <text evidence="11">The sequence shown here is derived from an EMBL/GenBank/DDBJ whole genome shotgun (WGS) entry which is preliminary data.</text>
</comment>
<comment type="subcellular location">
    <subcellularLocation>
        <location evidence="1">Cell membrane</location>
        <topology evidence="1">Multi-pass membrane protein</topology>
    </subcellularLocation>
    <subcellularLocation>
        <location evidence="7">Membrane</location>
        <topology evidence="7">Multi-pass membrane protein</topology>
    </subcellularLocation>
</comment>
<feature type="transmembrane region" description="Helical" evidence="8">
    <location>
        <begin position="300"/>
        <end position="326"/>
    </location>
</feature>
<dbReference type="PANTHER" id="PTHR42682">
    <property type="entry name" value="HYDROGENASE-4 COMPONENT F"/>
    <property type="match status" value="1"/>
</dbReference>
<dbReference type="RefSeq" id="WP_163303161.1">
    <property type="nucleotide sequence ID" value="NZ_JAAGRQ010000077.1"/>
</dbReference>
<feature type="transmembrane region" description="Helical" evidence="8">
    <location>
        <begin position="651"/>
        <end position="671"/>
    </location>
</feature>
<feature type="transmembrane region" description="Helical" evidence="8">
    <location>
        <begin position="165"/>
        <end position="186"/>
    </location>
</feature>
<evidence type="ECO:0000313" key="12">
    <source>
        <dbReference type="Proteomes" id="UP000469724"/>
    </source>
</evidence>